<name>A0A9E9C4L9_9CYAN</name>
<protein>
    <submittedName>
        <fullName evidence="4">CapA family protein</fullName>
    </submittedName>
</protein>
<feature type="region of interest" description="Disordered" evidence="2">
    <location>
        <begin position="687"/>
        <end position="710"/>
    </location>
</feature>
<dbReference type="SUPFAM" id="SSF56300">
    <property type="entry name" value="Metallo-dependent phosphatases"/>
    <property type="match status" value="1"/>
</dbReference>
<dbReference type="InterPro" id="IPR019079">
    <property type="entry name" value="Capsule_synth_CapA"/>
</dbReference>
<feature type="compositionally biased region" description="Polar residues" evidence="2">
    <location>
        <begin position="401"/>
        <end position="415"/>
    </location>
</feature>
<dbReference type="KEGG" id="tsin:OXH18_24015"/>
<keyword evidence="5" id="KW-1185">Reference proteome</keyword>
<feature type="compositionally biased region" description="Polar residues" evidence="2">
    <location>
        <begin position="320"/>
        <end position="334"/>
    </location>
</feature>
<feature type="region of interest" description="Disordered" evidence="2">
    <location>
        <begin position="320"/>
        <end position="339"/>
    </location>
</feature>
<sequence length="710" mass="77669">MVQAESSSWQTSVVELARAGNLRAIAFWINRYLVPQGICAQVLSDKPGYLLVRVVCHRVPDRDRLVDFICYRLSHLNSQVIRAIRVTAQLVGHSKLLWEKTAVVPSAPQASATMKLHPAQSVLSSPRQTIPPHASRSSPAVQTVSSTKPASHTPQPLTTTVASESVSEQAVPSPRPAVRKKKLKPKRPIFVQWSRSAVRQAIVLPETVRQLSVQSVDWFSEQTLPVRALTVGGSAIAIFFVGCGFELMRQYTIDPGFGQSGTPFQASFIRNKPGMVQAALDQVPVIRPTVANPTDPSVTLLFSNRAALGRVSETAALANRANSKLNPSDPTPSEATPALEGGLDAYHQADLVMTSLDHSLSLQQLLAVPRDSSNRASAEQLVLPSPEQEMAASGLGHDRSNQSQVTQDNTRQSAGTETTIHELLANGVDVVNLANDLSVQPQSAEVVQTIEVLQRSNIQFVGTGDSEREARQPRIFDVKGQRIAYLGYADPTLTGALAIETGMAASLKEQMVEDIQSLRDQVDWIVVSFRWQRELRAYPEAWQVELAHLAVDQGADLVVGYHPHLTQGAEVYKGRPIAYSLGSSVEEMAEHTEYGDDEWDEYSEESEVEQGIEELGGDRRTVSLKVTLHDQQMKVEFLPVQLRSTHVALATGEDAAKTLGYLERASSLFEQPLRSAITLDARVRMSLPSAPDSDLPTEPFLAYPESPTDE</sequence>
<accession>A0A9E9C4L9</accession>
<dbReference type="Pfam" id="PF09587">
    <property type="entry name" value="PGA_cap"/>
    <property type="match status" value="1"/>
</dbReference>
<evidence type="ECO:0000256" key="2">
    <source>
        <dbReference type="SAM" id="MobiDB-lite"/>
    </source>
</evidence>
<dbReference type="Gene3D" id="3.60.21.10">
    <property type="match status" value="1"/>
</dbReference>
<feature type="region of interest" description="Disordered" evidence="2">
    <location>
        <begin position="386"/>
        <end position="415"/>
    </location>
</feature>
<proteinExistence type="inferred from homology"/>
<dbReference type="PANTHER" id="PTHR33393">
    <property type="entry name" value="POLYGLUTAMINE SYNTHESIS ACCESSORY PROTEIN RV0574C-RELATED"/>
    <property type="match status" value="1"/>
</dbReference>
<evidence type="ECO:0000313" key="5">
    <source>
        <dbReference type="Proteomes" id="UP001163152"/>
    </source>
</evidence>
<dbReference type="Proteomes" id="UP001163152">
    <property type="component" value="Chromosome"/>
</dbReference>
<comment type="similarity">
    <text evidence="1">Belongs to the CapA family.</text>
</comment>
<gene>
    <name evidence="4" type="ORF">OXH18_24015</name>
</gene>
<organism evidence="4 5">
    <name type="scientific">Thermocoleostomius sinensis A174</name>
    <dbReference type="NCBI Taxonomy" id="2016057"/>
    <lineage>
        <taxon>Bacteria</taxon>
        <taxon>Bacillati</taxon>
        <taxon>Cyanobacteriota</taxon>
        <taxon>Cyanophyceae</taxon>
        <taxon>Oculatellales</taxon>
        <taxon>Oculatellaceae</taxon>
        <taxon>Thermocoleostomius</taxon>
    </lineage>
</organism>
<dbReference type="InterPro" id="IPR029052">
    <property type="entry name" value="Metallo-depent_PP-like"/>
</dbReference>
<feature type="compositionally biased region" description="Polar residues" evidence="2">
    <location>
        <begin position="135"/>
        <end position="170"/>
    </location>
</feature>
<evidence type="ECO:0000259" key="3">
    <source>
        <dbReference type="SMART" id="SM00854"/>
    </source>
</evidence>
<evidence type="ECO:0000256" key="1">
    <source>
        <dbReference type="ARBA" id="ARBA00005662"/>
    </source>
</evidence>
<feature type="region of interest" description="Disordered" evidence="2">
    <location>
        <begin position="115"/>
        <end position="181"/>
    </location>
</feature>
<dbReference type="PANTHER" id="PTHR33393:SF13">
    <property type="entry name" value="PGA BIOSYNTHESIS PROTEIN CAPA"/>
    <property type="match status" value="1"/>
</dbReference>
<dbReference type="InterPro" id="IPR052169">
    <property type="entry name" value="CW_Biosynth-Accessory"/>
</dbReference>
<dbReference type="AlphaFoldDB" id="A0A9E9C4L9"/>
<dbReference type="EMBL" id="CP113797">
    <property type="protein sequence ID" value="WAL60196.1"/>
    <property type="molecule type" value="Genomic_DNA"/>
</dbReference>
<dbReference type="SMART" id="SM00854">
    <property type="entry name" value="PGA_cap"/>
    <property type="match status" value="1"/>
</dbReference>
<reference evidence="4" key="1">
    <citation type="submission" date="2022-12" db="EMBL/GenBank/DDBJ databases">
        <title>Polyphasic identification of a Novel Hot-Spring Cyanobacterium Ocullathermofonsia sinensis gen nov. sp. nov. and Genomic Insights on its Adaptations to the Thermal Habitat.</title>
        <authorList>
            <person name="Daroch M."/>
            <person name="Tang J."/>
            <person name="Jiang Y."/>
        </authorList>
    </citation>
    <scope>NUCLEOTIDE SEQUENCE</scope>
    <source>
        <strain evidence="4">PKUAC-SCTA174</strain>
    </source>
</reference>
<evidence type="ECO:0000313" key="4">
    <source>
        <dbReference type="EMBL" id="WAL60196.1"/>
    </source>
</evidence>
<dbReference type="RefSeq" id="WP_268610053.1">
    <property type="nucleotide sequence ID" value="NZ_CP113797.1"/>
</dbReference>
<feature type="domain" description="Capsule synthesis protein CapA" evidence="3">
    <location>
        <begin position="389"/>
        <end position="588"/>
    </location>
</feature>